<keyword evidence="3" id="KW-1185">Reference proteome</keyword>
<evidence type="ECO:0000313" key="1">
    <source>
        <dbReference type="EMBL" id="CBY18593.1"/>
    </source>
</evidence>
<dbReference type="Proteomes" id="UP000001307">
    <property type="component" value="Unassembled WGS sequence"/>
</dbReference>
<dbReference type="AlphaFoldDB" id="E4X7C1"/>
<sequence length="89" mass="10339">MKSTLFHLQEKEKDCTTKKHLTVYFLNHRIRIQAVCSQVRVNAASRPGILCLILIIRSWKLEALLFSRVISPATNEKNIATFCAFLFFR</sequence>
<evidence type="ECO:0000313" key="3">
    <source>
        <dbReference type="Proteomes" id="UP000001307"/>
    </source>
</evidence>
<reference evidence="1" key="1">
    <citation type="journal article" date="2010" name="Science">
        <title>Plasticity of animal genome architecture unmasked by rapid evolution of a pelagic tunicate.</title>
        <authorList>
            <person name="Denoeud F."/>
            <person name="Henriet S."/>
            <person name="Mungpakdee S."/>
            <person name="Aury J.M."/>
            <person name="Da Silva C."/>
            <person name="Brinkmann H."/>
            <person name="Mikhaleva J."/>
            <person name="Olsen L.C."/>
            <person name="Jubin C."/>
            <person name="Canestro C."/>
            <person name="Bouquet J.M."/>
            <person name="Danks G."/>
            <person name="Poulain J."/>
            <person name="Campsteijn C."/>
            <person name="Adamski M."/>
            <person name="Cross I."/>
            <person name="Yadetie F."/>
            <person name="Muffato M."/>
            <person name="Louis A."/>
            <person name="Butcher S."/>
            <person name="Tsagkogeorga G."/>
            <person name="Konrad A."/>
            <person name="Singh S."/>
            <person name="Jensen M.F."/>
            <person name="Cong E.H."/>
            <person name="Eikeseth-Otteraa H."/>
            <person name="Noel B."/>
            <person name="Anthouard V."/>
            <person name="Porcel B.M."/>
            <person name="Kachouri-Lafond R."/>
            <person name="Nishino A."/>
            <person name="Ugolini M."/>
            <person name="Chourrout P."/>
            <person name="Nishida H."/>
            <person name="Aasland R."/>
            <person name="Huzurbazar S."/>
            <person name="Westhof E."/>
            <person name="Delsuc F."/>
            <person name="Lehrach H."/>
            <person name="Reinhardt R."/>
            <person name="Weissenbach J."/>
            <person name="Roy S.W."/>
            <person name="Artiguenave F."/>
            <person name="Postlethwait J.H."/>
            <person name="Manak J.R."/>
            <person name="Thompson E.M."/>
            <person name="Jaillon O."/>
            <person name="Du Pasquier L."/>
            <person name="Boudinot P."/>
            <person name="Liberles D.A."/>
            <person name="Volff J.N."/>
            <person name="Philippe H."/>
            <person name="Lenhard B."/>
            <person name="Roest Crollius H."/>
            <person name="Wincker P."/>
            <person name="Chourrout D."/>
        </authorList>
    </citation>
    <scope>NUCLEOTIDE SEQUENCE [LARGE SCALE GENOMIC DNA]</scope>
</reference>
<dbReference type="Proteomes" id="UP000011014">
    <property type="component" value="Unassembled WGS sequence"/>
</dbReference>
<dbReference type="InParanoid" id="E4X7C1"/>
<name>E4X7C1_OIKDI</name>
<proteinExistence type="predicted"/>
<accession>E4X7C1</accession>
<dbReference type="EMBL" id="FN654531">
    <property type="protein sequence ID" value="CBY34667.1"/>
    <property type="molecule type" value="Genomic_DNA"/>
</dbReference>
<evidence type="ECO:0000313" key="2">
    <source>
        <dbReference type="EMBL" id="CBY34667.1"/>
    </source>
</evidence>
<dbReference type="EMBL" id="FN653028">
    <property type="protein sequence ID" value="CBY18593.1"/>
    <property type="molecule type" value="Genomic_DNA"/>
</dbReference>
<gene>
    <name evidence="1" type="ORF">GSOID_T00003454001</name>
    <name evidence="2" type="ORF">GSOID_T00024698001</name>
</gene>
<protein>
    <submittedName>
        <fullName evidence="1">Uncharacterized protein</fullName>
    </submittedName>
</protein>
<organism evidence="1">
    <name type="scientific">Oikopleura dioica</name>
    <name type="common">Tunicate</name>
    <dbReference type="NCBI Taxonomy" id="34765"/>
    <lineage>
        <taxon>Eukaryota</taxon>
        <taxon>Metazoa</taxon>
        <taxon>Chordata</taxon>
        <taxon>Tunicata</taxon>
        <taxon>Appendicularia</taxon>
        <taxon>Copelata</taxon>
        <taxon>Oikopleuridae</taxon>
        <taxon>Oikopleura</taxon>
    </lineage>
</organism>